<evidence type="ECO:0000313" key="5">
    <source>
        <dbReference type="Proteomes" id="UP000243459"/>
    </source>
</evidence>
<feature type="repeat" description="PPR" evidence="3">
    <location>
        <begin position="344"/>
        <end position="378"/>
    </location>
</feature>
<dbReference type="Gramene" id="ONK70208">
    <property type="protein sequence ID" value="ONK70208"/>
    <property type="gene ID" value="A4U43_C05F31380"/>
</dbReference>
<gene>
    <name evidence="4" type="ORF">A4U43_C05F31380</name>
</gene>
<dbReference type="Pfam" id="PF13041">
    <property type="entry name" value="PPR_2"/>
    <property type="match status" value="6"/>
</dbReference>
<feature type="repeat" description="PPR" evidence="3">
    <location>
        <begin position="379"/>
        <end position="413"/>
    </location>
</feature>
<feature type="repeat" description="PPR" evidence="3">
    <location>
        <begin position="414"/>
        <end position="448"/>
    </location>
</feature>
<dbReference type="EMBL" id="CM007385">
    <property type="protein sequence ID" value="ONK70208.1"/>
    <property type="molecule type" value="Genomic_DNA"/>
</dbReference>
<dbReference type="PANTHER" id="PTHR47447">
    <property type="entry name" value="OS03G0856100 PROTEIN"/>
    <property type="match status" value="1"/>
</dbReference>
<evidence type="ECO:0000256" key="2">
    <source>
        <dbReference type="ARBA" id="ARBA00022737"/>
    </source>
</evidence>
<sequence length="592" mass="65842">MALNFSKSTLPSSKFKVLLKPITTSSSSSDIVNTLLNSQTPQRALSLFKQAISMPLSNAELSQLYAAIIHITTSAQMYPLANSITKQLIACSGNRCTVLDALRGFVGPKSSSKVFDVLIVSFSQLNLVNQAAQVFYQMKVLPVVQACNCLLNAVLKSGRVSYVWKLFDEMLRRRVQPNVFTYNILINACRYQGDGDEKDRPNCSYLHTIIICGKCESGDVNGAIEKFERMKESGVHPNFCTCNALIDVYFKNGDIGEGLALYGKMIEDGLIPNDVSFATLIDGLCKHRRINDARDIFHVDMARFGVLKMAPIYNCLIDGYCKFGNLNEAFKLFAQMRKVGLPPDSVTYGILIKGLCDTKRVGEAADVLLKMRQDGIPANSVIYNTVIDGRCKEGDLNKAMETCLQMSKEGVGPNLITFSSLVDGHSKKGEMEAAMRIYTEMVAKDFKLDVVTYTTLIDGYSKHGNADKMLSIKKEMEENDVKPNVVTNTSLINGLFREGLTRDAIDLNLEKIKFPDFKPNNKTYMVLMYGMYRAGLYFKAGRFYLSMRSSGLVPDAVTYLLLMRGQCKMGYVLNAMTLQADMLKTGAMAEDW</sequence>
<feature type="repeat" description="PPR" evidence="3">
    <location>
        <begin position="484"/>
        <end position="519"/>
    </location>
</feature>
<feature type="repeat" description="PPR" evidence="3">
    <location>
        <begin position="273"/>
        <end position="308"/>
    </location>
</feature>
<evidence type="ECO:0000313" key="4">
    <source>
        <dbReference type="EMBL" id="ONK70208.1"/>
    </source>
</evidence>
<accession>A0A5P1EVU4</accession>
<feature type="repeat" description="PPR" evidence="3">
    <location>
        <begin position="309"/>
        <end position="343"/>
    </location>
</feature>
<evidence type="ECO:0000256" key="1">
    <source>
        <dbReference type="ARBA" id="ARBA00007626"/>
    </source>
</evidence>
<feature type="repeat" description="PPR" evidence="3">
    <location>
        <begin position="203"/>
        <end position="237"/>
    </location>
</feature>
<evidence type="ECO:0000256" key="3">
    <source>
        <dbReference type="PROSITE-ProRule" id="PRU00708"/>
    </source>
</evidence>
<dbReference type="Pfam" id="PF01535">
    <property type="entry name" value="PPR"/>
    <property type="match status" value="1"/>
</dbReference>
<name>A0A5P1EVU4_ASPOF</name>
<feature type="repeat" description="PPR" evidence="3">
    <location>
        <begin position="143"/>
        <end position="177"/>
    </location>
</feature>
<dbReference type="AlphaFoldDB" id="A0A5P1EVU4"/>
<dbReference type="Gene3D" id="1.25.40.10">
    <property type="entry name" value="Tetratricopeptide repeat domain"/>
    <property type="match status" value="6"/>
</dbReference>
<dbReference type="SUPFAM" id="SSF81901">
    <property type="entry name" value="HCP-like"/>
    <property type="match status" value="1"/>
</dbReference>
<dbReference type="OMA" id="YTTMICA"/>
<feature type="repeat" description="PPR" evidence="3">
    <location>
        <begin position="238"/>
        <end position="272"/>
    </location>
</feature>
<dbReference type="InterPro" id="IPR002885">
    <property type="entry name" value="PPR_rpt"/>
</dbReference>
<feature type="repeat" description="PPR" evidence="3">
    <location>
        <begin position="520"/>
        <end position="554"/>
    </location>
</feature>
<keyword evidence="5" id="KW-1185">Reference proteome</keyword>
<organism evidence="4 5">
    <name type="scientific">Asparagus officinalis</name>
    <name type="common">Garden asparagus</name>
    <dbReference type="NCBI Taxonomy" id="4686"/>
    <lineage>
        <taxon>Eukaryota</taxon>
        <taxon>Viridiplantae</taxon>
        <taxon>Streptophyta</taxon>
        <taxon>Embryophyta</taxon>
        <taxon>Tracheophyta</taxon>
        <taxon>Spermatophyta</taxon>
        <taxon>Magnoliopsida</taxon>
        <taxon>Liliopsida</taxon>
        <taxon>Asparagales</taxon>
        <taxon>Asparagaceae</taxon>
        <taxon>Asparagoideae</taxon>
        <taxon>Asparagus</taxon>
    </lineage>
</organism>
<feature type="repeat" description="PPR" evidence="3">
    <location>
        <begin position="449"/>
        <end position="483"/>
    </location>
</feature>
<dbReference type="InterPro" id="IPR011990">
    <property type="entry name" value="TPR-like_helical_dom_sf"/>
</dbReference>
<keyword evidence="2" id="KW-0677">Repeat</keyword>
<dbReference type="PANTHER" id="PTHR47447:SF28">
    <property type="entry name" value="PENTACOTRIPEPTIDE-REPEAT REGION OF PRORP DOMAIN-CONTAINING PROTEIN"/>
    <property type="match status" value="1"/>
</dbReference>
<evidence type="ECO:0008006" key="6">
    <source>
        <dbReference type="Google" id="ProtNLM"/>
    </source>
</evidence>
<reference evidence="5" key="1">
    <citation type="journal article" date="2017" name="Nat. Commun.">
        <title>The asparagus genome sheds light on the origin and evolution of a young Y chromosome.</title>
        <authorList>
            <person name="Harkess A."/>
            <person name="Zhou J."/>
            <person name="Xu C."/>
            <person name="Bowers J.E."/>
            <person name="Van der Hulst R."/>
            <person name="Ayyampalayam S."/>
            <person name="Mercati F."/>
            <person name="Riccardi P."/>
            <person name="McKain M.R."/>
            <person name="Kakrana A."/>
            <person name="Tang H."/>
            <person name="Ray J."/>
            <person name="Groenendijk J."/>
            <person name="Arikit S."/>
            <person name="Mathioni S.M."/>
            <person name="Nakano M."/>
            <person name="Shan H."/>
            <person name="Telgmann-Rauber A."/>
            <person name="Kanno A."/>
            <person name="Yue Z."/>
            <person name="Chen H."/>
            <person name="Li W."/>
            <person name="Chen Y."/>
            <person name="Xu X."/>
            <person name="Zhang Y."/>
            <person name="Luo S."/>
            <person name="Chen H."/>
            <person name="Gao J."/>
            <person name="Mao Z."/>
            <person name="Pires J.C."/>
            <person name="Luo M."/>
            <person name="Kudrna D."/>
            <person name="Wing R.A."/>
            <person name="Meyers B.C."/>
            <person name="Yi K."/>
            <person name="Kong H."/>
            <person name="Lavrijsen P."/>
            <person name="Sunseri F."/>
            <person name="Falavigna A."/>
            <person name="Ye Y."/>
            <person name="Leebens-Mack J.H."/>
            <person name="Chen G."/>
        </authorList>
    </citation>
    <scope>NUCLEOTIDE SEQUENCE [LARGE SCALE GENOMIC DNA]</scope>
    <source>
        <strain evidence="5">cv. DH0086</strain>
    </source>
</reference>
<dbReference type="Proteomes" id="UP000243459">
    <property type="component" value="Chromosome 5"/>
</dbReference>
<protein>
    <recommendedName>
        <fullName evidence="6">Pentacotripeptide-repeat region of PRORP domain-containing protein</fullName>
    </recommendedName>
</protein>
<dbReference type="NCBIfam" id="TIGR00756">
    <property type="entry name" value="PPR"/>
    <property type="match status" value="10"/>
</dbReference>
<proteinExistence type="inferred from homology"/>
<comment type="similarity">
    <text evidence="1">Belongs to the PPR family. P subfamily.</text>
</comment>
<dbReference type="PROSITE" id="PS51375">
    <property type="entry name" value="PPR"/>
    <property type="match status" value="11"/>
</dbReference>